<dbReference type="GO" id="GO:0019825">
    <property type="term" value="F:oxygen binding"/>
    <property type="evidence" value="ECO:0007669"/>
    <property type="project" value="InterPro"/>
</dbReference>
<feature type="domain" description="Methyl-accepting transducer" evidence="4">
    <location>
        <begin position="192"/>
        <end position="428"/>
    </location>
</feature>
<dbReference type="InterPro" id="IPR012292">
    <property type="entry name" value="Globin/Proto"/>
</dbReference>
<keyword evidence="1 3" id="KW-0807">Transducer</keyword>
<dbReference type="PROSITE" id="PS50111">
    <property type="entry name" value="CHEMOTAXIS_TRANSDUC_2"/>
    <property type="match status" value="1"/>
</dbReference>
<dbReference type="Pfam" id="PF00015">
    <property type="entry name" value="MCPsignal"/>
    <property type="match status" value="1"/>
</dbReference>
<evidence type="ECO:0000313" key="6">
    <source>
        <dbReference type="Proteomes" id="UP000566324"/>
    </source>
</evidence>
<proteinExistence type="inferred from homology"/>
<dbReference type="PRINTS" id="PR00260">
    <property type="entry name" value="CHEMTRNSDUCR"/>
</dbReference>
<dbReference type="InterPro" id="IPR004089">
    <property type="entry name" value="MCPsignal_dom"/>
</dbReference>
<dbReference type="PANTHER" id="PTHR32089:SF112">
    <property type="entry name" value="LYSOZYME-LIKE PROTEIN-RELATED"/>
    <property type="match status" value="1"/>
</dbReference>
<dbReference type="GO" id="GO:0006935">
    <property type="term" value="P:chemotaxis"/>
    <property type="evidence" value="ECO:0007669"/>
    <property type="project" value="InterPro"/>
</dbReference>
<name>A0A7W7FAJ9_9SPHN</name>
<sequence length="461" mass="48881">MTRAIQDWAKSGGAGVIVSAPSTPQLNVADRRQAIDPGGTLVATLAEFWPHVEPQIEAFVRTYIDHFNRLAPGHAGTDDSEGRKLAEGIAYAREKWCDPFGTAFAERLVAAARAIDRRGIPHHVVLASYQASDEAVLRHLTAALAAEPTKLLRATTALMRLASYEASVLTAALHDGERARVDTLFREQANRFRQEIATVVERAGAQSRALRERSQEAARRTREMLGSAAEVSSAAEQSAVAMRQAAETAANLIRVIEETRREVDATTGIANDATAQADAAATTVSMLESHGKAIESIVSLIRDIAGQTNLLALNATIEAARAGDSGRGFAVVASEVKSLAGQTARATDEIAAKIAAIQDATRNTVNANGAIRRTVDGVRVSADSIRTAMDSQAATVTTISGSVDETALSADAMSHAIARIRQTTEAMASEMDMVETSFRSVDDELAALQQAVHSFTASIAA</sequence>
<dbReference type="SUPFAM" id="SSF58104">
    <property type="entry name" value="Methyl-accepting chemotaxis protein (MCP) signaling domain"/>
    <property type="match status" value="1"/>
</dbReference>
<organism evidence="5 6">
    <name type="scientific">Sphingosinicella soli</name>
    <dbReference type="NCBI Taxonomy" id="333708"/>
    <lineage>
        <taxon>Bacteria</taxon>
        <taxon>Pseudomonadati</taxon>
        <taxon>Pseudomonadota</taxon>
        <taxon>Alphaproteobacteria</taxon>
        <taxon>Sphingomonadales</taxon>
        <taxon>Sphingosinicellaceae</taxon>
        <taxon>Sphingosinicella</taxon>
    </lineage>
</organism>
<gene>
    <name evidence="5" type="ORF">GGQ98_003408</name>
</gene>
<dbReference type="AlphaFoldDB" id="A0A7W7FAJ9"/>
<dbReference type="GO" id="GO:0007165">
    <property type="term" value="P:signal transduction"/>
    <property type="evidence" value="ECO:0007669"/>
    <property type="project" value="UniProtKB-KW"/>
</dbReference>
<protein>
    <submittedName>
        <fullName evidence="5">Methyl-accepting chemotaxis protein</fullName>
    </submittedName>
</protein>
<reference evidence="5 6" key="1">
    <citation type="submission" date="2020-08" db="EMBL/GenBank/DDBJ databases">
        <title>Genomic Encyclopedia of Type Strains, Phase IV (KMG-IV): sequencing the most valuable type-strain genomes for metagenomic binning, comparative biology and taxonomic classification.</title>
        <authorList>
            <person name="Goeker M."/>
        </authorList>
    </citation>
    <scope>NUCLEOTIDE SEQUENCE [LARGE SCALE GENOMIC DNA]</scope>
    <source>
        <strain evidence="5 6">DSM 17328</strain>
    </source>
</reference>
<dbReference type="EMBL" id="JACHNZ010000056">
    <property type="protein sequence ID" value="MBB4633758.1"/>
    <property type="molecule type" value="Genomic_DNA"/>
</dbReference>
<dbReference type="Proteomes" id="UP000566324">
    <property type="component" value="Unassembled WGS sequence"/>
</dbReference>
<comment type="similarity">
    <text evidence="2">Belongs to the methyl-accepting chemotaxis (MCP) protein family.</text>
</comment>
<dbReference type="Gene3D" id="1.10.490.10">
    <property type="entry name" value="Globins"/>
    <property type="match status" value="1"/>
</dbReference>
<dbReference type="Gene3D" id="1.10.287.950">
    <property type="entry name" value="Methyl-accepting chemotaxis protein"/>
    <property type="match status" value="1"/>
</dbReference>
<evidence type="ECO:0000313" key="5">
    <source>
        <dbReference type="EMBL" id="MBB4633758.1"/>
    </source>
</evidence>
<dbReference type="RefSeq" id="WP_341534247.1">
    <property type="nucleotide sequence ID" value="NZ_JACHNZ010000056.1"/>
</dbReference>
<evidence type="ECO:0000256" key="1">
    <source>
        <dbReference type="ARBA" id="ARBA00023224"/>
    </source>
</evidence>
<dbReference type="InterPro" id="IPR004090">
    <property type="entry name" value="Chemotax_Me-accpt_rcpt"/>
</dbReference>
<evidence type="ECO:0000256" key="2">
    <source>
        <dbReference type="ARBA" id="ARBA00029447"/>
    </source>
</evidence>
<dbReference type="SMART" id="SM00283">
    <property type="entry name" value="MA"/>
    <property type="match status" value="1"/>
</dbReference>
<dbReference type="GO" id="GO:0020037">
    <property type="term" value="F:heme binding"/>
    <property type="evidence" value="ECO:0007669"/>
    <property type="project" value="InterPro"/>
</dbReference>
<dbReference type="PANTHER" id="PTHR32089">
    <property type="entry name" value="METHYL-ACCEPTING CHEMOTAXIS PROTEIN MCPB"/>
    <property type="match status" value="1"/>
</dbReference>
<evidence type="ECO:0000256" key="3">
    <source>
        <dbReference type="PROSITE-ProRule" id="PRU00284"/>
    </source>
</evidence>
<keyword evidence="6" id="KW-1185">Reference proteome</keyword>
<dbReference type="GO" id="GO:0016020">
    <property type="term" value="C:membrane"/>
    <property type="evidence" value="ECO:0007669"/>
    <property type="project" value="InterPro"/>
</dbReference>
<accession>A0A7W7FAJ9</accession>
<dbReference type="GO" id="GO:0004888">
    <property type="term" value="F:transmembrane signaling receptor activity"/>
    <property type="evidence" value="ECO:0007669"/>
    <property type="project" value="InterPro"/>
</dbReference>
<evidence type="ECO:0000259" key="4">
    <source>
        <dbReference type="PROSITE" id="PS50111"/>
    </source>
</evidence>
<comment type="caution">
    <text evidence="5">The sequence shown here is derived from an EMBL/GenBank/DDBJ whole genome shotgun (WGS) entry which is preliminary data.</text>
</comment>